<dbReference type="EMBL" id="JBEPLM010000032">
    <property type="protein sequence ID" value="MET3597858.1"/>
    <property type="molecule type" value="Genomic_DNA"/>
</dbReference>
<dbReference type="Proteomes" id="UP001549036">
    <property type="component" value="Unassembled WGS sequence"/>
</dbReference>
<accession>A0ABV2I5T3</accession>
<sequence>MRGLLMALLAFDAPSRDADHRAGRFGASVRSSKTMAKTTTKTV</sequence>
<evidence type="ECO:0000313" key="1">
    <source>
        <dbReference type="EMBL" id="MET3597858.1"/>
    </source>
</evidence>
<evidence type="ECO:0000313" key="2">
    <source>
        <dbReference type="Proteomes" id="UP001549036"/>
    </source>
</evidence>
<dbReference type="RefSeq" id="WP_281058895.1">
    <property type="nucleotide sequence ID" value="NZ_JBEPLM010000032.1"/>
</dbReference>
<name>A0ABV2I5T3_9HYPH</name>
<gene>
    <name evidence="1" type="ORF">ABID26_007284</name>
</gene>
<comment type="caution">
    <text evidence="1">The sequence shown here is derived from an EMBL/GenBank/DDBJ whole genome shotgun (WGS) entry which is preliminary data.</text>
</comment>
<reference evidence="1 2" key="1">
    <citation type="submission" date="2024-06" db="EMBL/GenBank/DDBJ databases">
        <title>Genomic Encyclopedia of Type Strains, Phase IV (KMG-IV): sequencing the most valuable type-strain genomes for metagenomic binning, comparative biology and taxonomic classification.</title>
        <authorList>
            <person name="Goeker M."/>
        </authorList>
    </citation>
    <scope>NUCLEOTIDE SEQUENCE [LARGE SCALE GENOMIC DNA]</scope>
    <source>
        <strain evidence="1 2">DSM 29846</strain>
    </source>
</reference>
<protein>
    <submittedName>
        <fullName evidence="1">Uncharacterized protein</fullName>
    </submittedName>
</protein>
<organism evidence="1 2">
    <name type="scientific">Mesorhizobium shonense</name>
    <dbReference type="NCBI Taxonomy" id="1209948"/>
    <lineage>
        <taxon>Bacteria</taxon>
        <taxon>Pseudomonadati</taxon>
        <taxon>Pseudomonadota</taxon>
        <taxon>Alphaproteobacteria</taxon>
        <taxon>Hyphomicrobiales</taxon>
        <taxon>Phyllobacteriaceae</taxon>
        <taxon>Mesorhizobium</taxon>
    </lineage>
</organism>
<proteinExistence type="predicted"/>
<keyword evidence="2" id="KW-1185">Reference proteome</keyword>